<comment type="function">
    <text evidence="6 7">This protein binds to 23S rRNA in the presence of protein L20.</text>
</comment>
<keyword evidence="5 6" id="KW-0687">Ribonucleoprotein</keyword>
<protein>
    <recommendedName>
        <fullName evidence="6">Large ribosomal subunit protein bL21</fullName>
    </recommendedName>
</protein>
<dbReference type="HAMAP" id="MF_01363">
    <property type="entry name" value="Ribosomal_bL21"/>
    <property type="match status" value="1"/>
</dbReference>
<evidence type="ECO:0000256" key="5">
    <source>
        <dbReference type="ARBA" id="ARBA00023274"/>
    </source>
</evidence>
<dbReference type="AlphaFoldDB" id="A0A450U9J9"/>
<evidence type="ECO:0000256" key="1">
    <source>
        <dbReference type="ARBA" id="ARBA00008563"/>
    </source>
</evidence>
<comment type="subunit">
    <text evidence="6">Part of the 50S ribosomal subunit. Contacts protein L20.</text>
</comment>
<dbReference type="InterPro" id="IPR018258">
    <property type="entry name" value="Ribosomal_bL21_CS"/>
</dbReference>
<dbReference type="InterPro" id="IPR001787">
    <property type="entry name" value="Ribosomal_bL21"/>
</dbReference>
<evidence type="ECO:0000313" key="9">
    <source>
        <dbReference type="EMBL" id="VFK23647.1"/>
    </source>
</evidence>
<evidence type="ECO:0000256" key="4">
    <source>
        <dbReference type="ARBA" id="ARBA00022980"/>
    </source>
</evidence>
<dbReference type="EMBL" id="CAADFN010000150">
    <property type="protein sequence ID" value="VFK23647.1"/>
    <property type="molecule type" value="Genomic_DNA"/>
</dbReference>
<dbReference type="SUPFAM" id="SSF141091">
    <property type="entry name" value="L21p-like"/>
    <property type="match status" value="1"/>
</dbReference>
<keyword evidence="2 6" id="KW-0699">rRNA-binding</keyword>
<dbReference type="PANTHER" id="PTHR21349:SF0">
    <property type="entry name" value="LARGE RIBOSOMAL SUBUNIT PROTEIN BL21M"/>
    <property type="match status" value="1"/>
</dbReference>
<keyword evidence="3 6" id="KW-0694">RNA-binding</keyword>
<dbReference type="PROSITE" id="PS01169">
    <property type="entry name" value="RIBOSOMAL_L21"/>
    <property type="match status" value="1"/>
</dbReference>
<dbReference type="Pfam" id="PF00829">
    <property type="entry name" value="Ribosomal_L21p"/>
    <property type="match status" value="1"/>
</dbReference>
<keyword evidence="4 6" id="KW-0689">Ribosomal protein</keyword>
<gene>
    <name evidence="6" type="primary">rplU</name>
    <name evidence="8" type="ORF">BECKLFY1418B_GA0070995_10125</name>
    <name evidence="9" type="ORF">BECKLFY1418C_GA0070996_11501</name>
</gene>
<dbReference type="GO" id="GO:0005737">
    <property type="term" value="C:cytoplasm"/>
    <property type="evidence" value="ECO:0007669"/>
    <property type="project" value="UniProtKB-ARBA"/>
</dbReference>
<dbReference type="NCBIfam" id="TIGR00061">
    <property type="entry name" value="L21"/>
    <property type="match status" value="1"/>
</dbReference>
<dbReference type="InterPro" id="IPR028909">
    <property type="entry name" value="bL21-like"/>
</dbReference>
<comment type="similarity">
    <text evidence="1 6 7">Belongs to the bacterial ribosomal protein bL21 family.</text>
</comment>
<accession>A0A450U9J9</accession>
<evidence type="ECO:0000256" key="6">
    <source>
        <dbReference type="HAMAP-Rule" id="MF_01363"/>
    </source>
</evidence>
<evidence type="ECO:0000256" key="2">
    <source>
        <dbReference type="ARBA" id="ARBA00022730"/>
    </source>
</evidence>
<dbReference type="GO" id="GO:0005840">
    <property type="term" value="C:ribosome"/>
    <property type="evidence" value="ECO:0007669"/>
    <property type="project" value="UniProtKB-KW"/>
</dbReference>
<reference evidence="8" key="1">
    <citation type="submission" date="2019-02" db="EMBL/GenBank/DDBJ databases">
        <authorList>
            <person name="Gruber-Vodicka R. H."/>
            <person name="Seah K. B. B."/>
        </authorList>
    </citation>
    <scope>NUCLEOTIDE SEQUENCE</scope>
    <source>
        <strain evidence="9">BECK_BY7</strain>
        <strain evidence="8">BECK_M7</strain>
    </source>
</reference>
<organism evidence="8">
    <name type="scientific">Candidatus Kentrum sp. LFY</name>
    <dbReference type="NCBI Taxonomy" id="2126342"/>
    <lineage>
        <taxon>Bacteria</taxon>
        <taxon>Pseudomonadati</taxon>
        <taxon>Pseudomonadota</taxon>
        <taxon>Gammaproteobacteria</taxon>
        <taxon>Candidatus Kentrum</taxon>
    </lineage>
</organism>
<proteinExistence type="inferred from homology"/>
<dbReference type="GO" id="GO:0006412">
    <property type="term" value="P:translation"/>
    <property type="evidence" value="ECO:0007669"/>
    <property type="project" value="UniProtKB-UniRule"/>
</dbReference>
<dbReference type="GO" id="GO:0003735">
    <property type="term" value="F:structural constituent of ribosome"/>
    <property type="evidence" value="ECO:0007669"/>
    <property type="project" value="InterPro"/>
</dbReference>
<dbReference type="InterPro" id="IPR036164">
    <property type="entry name" value="bL21-like_sf"/>
</dbReference>
<evidence type="ECO:0000256" key="7">
    <source>
        <dbReference type="RuleBase" id="RU000562"/>
    </source>
</evidence>
<dbReference type="GO" id="GO:1990904">
    <property type="term" value="C:ribonucleoprotein complex"/>
    <property type="evidence" value="ECO:0007669"/>
    <property type="project" value="UniProtKB-KW"/>
</dbReference>
<dbReference type="PANTHER" id="PTHR21349">
    <property type="entry name" value="50S RIBOSOMAL PROTEIN L21"/>
    <property type="match status" value="1"/>
</dbReference>
<dbReference type="GO" id="GO:0019843">
    <property type="term" value="F:rRNA binding"/>
    <property type="evidence" value="ECO:0007669"/>
    <property type="project" value="UniProtKB-UniRule"/>
</dbReference>
<evidence type="ECO:0000256" key="3">
    <source>
        <dbReference type="ARBA" id="ARBA00022884"/>
    </source>
</evidence>
<sequence length="105" mass="11579">MYAVVMTGGKQYRIQVGDSLRVEKLTTEEGASVTLDKVLMVGNGENVTVGTPYVEGGNVSAKVKSHGRGEKIRIIKFKRRKNYQRTQGHRQPFTELEITGIGGVQ</sequence>
<evidence type="ECO:0000313" key="8">
    <source>
        <dbReference type="EMBL" id="VFJ88750.1"/>
    </source>
</evidence>
<dbReference type="EMBL" id="CAADFF010000012">
    <property type="protein sequence ID" value="VFJ88750.1"/>
    <property type="molecule type" value="Genomic_DNA"/>
</dbReference>
<name>A0A450U9J9_9GAMM</name>